<dbReference type="EMBL" id="BLLK01000013">
    <property type="protein sequence ID" value="GFH43612.1"/>
    <property type="molecule type" value="Genomic_DNA"/>
</dbReference>
<accession>A0AAD3CCM2</accession>
<dbReference type="PROSITE" id="PS00018">
    <property type="entry name" value="EF_HAND_1"/>
    <property type="match status" value="1"/>
</dbReference>
<feature type="domain" description="J" evidence="4">
    <location>
        <begin position="51"/>
        <end position="135"/>
    </location>
</feature>
<feature type="compositionally biased region" description="Basic and acidic residues" evidence="2">
    <location>
        <begin position="559"/>
        <end position="575"/>
    </location>
</feature>
<protein>
    <recommendedName>
        <fullName evidence="4">J domain-containing protein</fullName>
    </recommendedName>
</protein>
<keyword evidence="6" id="KW-1185">Reference proteome</keyword>
<dbReference type="Gene3D" id="1.10.287.110">
    <property type="entry name" value="DnaJ domain"/>
    <property type="match status" value="1"/>
</dbReference>
<dbReference type="InterPro" id="IPR018247">
    <property type="entry name" value="EF_Hand_1_Ca_BS"/>
</dbReference>
<feature type="compositionally biased region" description="Polar residues" evidence="2">
    <location>
        <begin position="1168"/>
        <end position="1177"/>
    </location>
</feature>
<feature type="region of interest" description="Disordered" evidence="2">
    <location>
        <begin position="1139"/>
        <end position="1197"/>
    </location>
</feature>
<feature type="compositionally biased region" description="Polar residues" evidence="2">
    <location>
        <begin position="432"/>
        <end position="442"/>
    </location>
</feature>
<dbReference type="AlphaFoldDB" id="A0AAD3CCM2"/>
<dbReference type="Proteomes" id="UP001054902">
    <property type="component" value="Unassembled WGS sequence"/>
</dbReference>
<feature type="compositionally biased region" description="Basic and acidic residues" evidence="2">
    <location>
        <begin position="908"/>
        <end position="924"/>
    </location>
</feature>
<organism evidence="5 6">
    <name type="scientific">Chaetoceros tenuissimus</name>
    <dbReference type="NCBI Taxonomy" id="426638"/>
    <lineage>
        <taxon>Eukaryota</taxon>
        <taxon>Sar</taxon>
        <taxon>Stramenopiles</taxon>
        <taxon>Ochrophyta</taxon>
        <taxon>Bacillariophyta</taxon>
        <taxon>Coscinodiscophyceae</taxon>
        <taxon>Chaetocerotophycidae</taxon>
        <taxon>Chaetocerotales</taxon>
        <taxon>Chaetocerotaceae</taxon>
        <taxon>Chaetoceros</taxon>
    </lineage>
</organism>
<feature type="compositionally biased region" description="Basic and acidic residues" evidence="2">
    <location>
        <begin position="1180"/>
        <end position="1191"/>
    </location>
</feature>
<feature type="signal peptide" evidence="3">
    <location>
        <begin position="1"/>
        <end position="22"/>
    </location>
</feature>
<evidence type="ECO:0000256" key="3">
    <source>
        <dbReference type="SAM" id="SignalP"/>
    </source>
</evidence>
<feature type="region of interest" description="Disordered" evidence="2">
    <location>
        <begin position="431"/>
        <end position="463"/>
    </location>
</feature>
<gene>
    <name evidence="5" type="ORF">CTEN210_00085</name>
</gene>
<evidence type="ECO:0000259" key="4">
    <source>
        <dbReference type="PROSITE" id="PS50076"/>
    </source>
</evidence>
<feature type="region of interest" description="Disordered" evidence="2">
    <location>
        <begin position="149"/>
        <end position="175"/>
    </location>
</feature>
<keyword evidence="3" id="KW-0732">Signal</keyword>
<feature type="region of interest" description="Disordered" evidence="2">
    <location>
        <begin position="559"/>
        <end position="587"/>
    </location>
</feature>
<name>A0AAD3CCM2_9STRA</name>
<evidence type="ECO:0000313" key="6">
    <source>
        <dbReference type="Proteomes" id="UP001054902"/>
    </source>
</evidence>
<feature type="compositionally biased region" description="Basic residues" evidence="2">
    <location>
        <begin position="331"/>
        <end position="341"/>
    </location>
</feature>
<proteinExistence type="predicted"/>
<feature type="region of interest" description="Disordered" evidence="2">
    <location>
        <begin position="908"/>
        <end position="930"/>
    </location>
</feature>
<dbReference type="PROSITE" id="PS50076">
    <property type="entry name" value="DNAJ_2"/>
    <property type="match status" value="1"/>
</dbReference>
<sequence>MKFSSTSLAVVSLCLHTGVTFGYLGAAPQTKSPPNFSLKTKGESNSMLVRDACRILSFSPTKKQYGSNFIVELDKKEIKKAYLLAAKEHHPDNVLTSDSTDEEKQAAHDHFSKINKAYRWLQRKSDERKVGKKTVVENKLGVSLQDVNIVPNTGSMPRKDRRNMPRRAPNAFSDYSTSGEDRIGLFNRDKNVVFNQQKQQQQQRRVQQQKKNSFYRNFVEKQNQIQHACSESAKIFLNSQSLFVFTDYTTEQEDFVRIPTEESAVAIKELNMQTEFAFSDFTMEQEDIPRFTIDESVPTQVKKRRDPRAAKDYMTSGEDRLNLLNFDSKNHHQRSARHNKRRTLEQEPVKSSGSFYRDLEESKESSLKKIYEAEIKGRQAERERDEAVMAYLSEQSQFSFSNFESEQNSYLRTPYYEETEESFKEKFEAKSVQTSINPTPQVKRTRRDPKAANEYSKSGEDRFEMLVQRPQAVAIKKDTPQKEEDSVKNLYAAELEKRHEHEELSVEKKAELEIENSDATVKNMYKAELEKRQEDRDYMSEKEQEMFTCADLEGCEEQLKESPVEEMKTRKDSSDLTKTGDMSMNKRTMSSAYTSDAVAKPPSSGNENVVKLPRKMEENVQASVQDKKKVMSANNVQSDEDLVGIKKHVVTYSKGSQQRQKNGEWSSIKSNEDLVGIKKHVVTYNRNVERRQKSNSWSSVRSNEDLVGIKKHVVTYNKPVTTKSPMNKRRSKYSDYTVSGEDLLGAYVKSDSSFYRTAAKVQEEKVKLQKQKKHVEIEPVVADEMFVASTDDMTIESDELEEPKFDENELKTEKLSAVSTEEYEENALEEVESVAAIEEMTIQTEEFEVPEVKAEEEKIGKATSNDDDSASIALKLEALRREVEKESIIDKNGDKHLTVEDVMEELRVEKDKRDLELQKSKSNEDPPEDNLEDVIELHGNVAEDDTAISLNTTDTYLGAQGILNENTEEAAVEELNLLNEELNQLKKKVHTNVEGASSKIKEKVVQISEDQEISLLEKELQLLKAKVQTASPIMKSESAKVVEDESLRLLDEEFNKLRLKVQGGDMQAKRKILSEDEQLQLLDEELRLLKSKVHGNSNMFESRTSEVLKKTPAQLDDDQFHLLDKELELLKAKVRSTVAHEKAPNMTRIPNRNPQYRDRTQQSRKSRNSYSDYSTPLDQRMSRDTVQEKKAHAVVWT</sequence>
<dbReference type="Pfam" id="PF00226">
    <property type="entry name" value="DnaJ"/>
    <property type="match status" value="1"/>
</dbReference>
<reference evidence="5 6" key="1">
    <citation type="journal article" date="2021" name="Sci. Rep.">
        <title>The genome of the diatom Chaetoceros tenuissimus carries an ancient integrated fragment of an extant virus.</title>
        <authorList>
            <person name="Hongo Y."/>
            <person name="Kimura K."/>
            <person name="Takaki Y."/>
            <person name="Yoshida Y."/>
            <person name="Baba S."/>
            <person name="Kobayashi G."/>
            <person name="Nagasaki K."/>
            <person name="Hano T."/>
            <person name="Tomaru Y."/>
        </authorList>
    </citation>
    <scope>NUCLEOTIDE SEQUENCE [LARGE SCALE GENOMIC DNA]</scope>
    <source>
        <strain evidence="5 6">NIES-3715</strain>
    </source>
</reference>
<evidence type="ECO:0000313" key="5">
    <source>
        <dbReference type="EMBL" id="GFH43612.1"/>
    </source>
</evidence>
<evidence type="ECO:0000256" key="2">
    <source>
        <dbReference type="SAM" id="MobiDB-lite"/>
    </source>
</evidence>
<feature type="region of interest" description="Disordered" evidence="2">
    <location>
        <begin position="327"/>
        <end position="357"/>
    </location>
</feature>
<dbReference type="InterPro" id="IPR001623">
    <property type="entry name" value="DnaJ_domain"/>
</dbReference>
<dbReference type="SMART" id="SM00271">
    <property type="entry name" value="DnaJ"/>
    <property type="match status" value="1"/>
</dbReference>
<keyword evidence="1" id="KW-0175">Coiled coil</keyword>
<feature type="chain" id="PRO_5042090620" description="J domain-containing protein" evidence="3">
    <location>
        <begin position="23"/>
        <end position="1197"/>
    </location>
</feature>
<dbReference type="InterPro" id="IPR036869">
    <property type="entry name" value="J_dom_sf"/>
</dbReference>
<feature type="coiled-coil region" evidence="1">
    <location>
        <begin position="964"/>
        <end position="992"/>
    </location>
</feature>
<evidence type="ECO:0000256" key="1">
    <source>
        <dbReference type="SAM" id="Coils"/>
    </source>
</evidence>
<dbReference type="SUPFAM" id="SSF46565">
    <property type="entry name" value="Chaperone J-domain"/>
    <property type="match status" value="1"/>
</dbReference>
<comment type="caution">
    <text evidence="5">The sequence shown here is derived from an EMBL/GenBank/DDBJ whole genome shotgun (WGS) entry which is preliminary data.</text>
</comment>
<dbReference type="CDD" id="cd06257">
    <property type="entry name" value="DnaJ"/>
    <property type="match status" value="1"/>
</dbReference>
<feature type="compositionally biased region" description="Polar residues" evidence="2">
    <location>
        <begin position="576"/>
        <end position="587"/>
    </location>
</feature>